<accession>A0A6A1VS36</accession>
<dbReference type="EMBL" id="RXIC02000022">
    <property type="protein sequence ID" value="KAB1215744.1"/>
    <property type="molecule type" value="Genomic_DNA"/>
</dbReference>
<evidence type="ECO:0000313" key="3">
    <source>
        <dbReference type="Proteomes" id="UP000516437"/>
    </source>
</evidence>
<dbReference type="AlphaFoldDB" id="A0A6A1VS36"/>
<protein>
    <submittedName>
        <fullName evidence="2">Uncharacterized protein</fullName>
    </submittedName>
</protein>
<dbReference type="Proteomes" id="UP000516437">
    <property type="component" value="Chromosome 4"/>
</dbReference>
<organism evidence="2 3">
    <name type="scientific">Morella rubra</name>
    <name type="common">Chinese bayberry</name>
    <dbReference type="NCBI Taxonomy" id="262757"/>
    <lineage>
        <taxon>Eukaryota</taxon>
        <taxon>Viridiplantae</taxon>
        <taxon>Streptophyta</taxon>
        <taxon>Embryophyta</taxon>
        <taxon>Tracheophyta</taxon>
        <taxon>Spermatophyta</taxon>
        <taxon>Magnoliopsida</taxon>
        <taxon>eudicotyledons</taxon>
        <taxon>Gunneridae</taxon>
        <taxon>Pentapetalae</taxon>
        <taxon>rosids</taxon>
        <taxon>fabids</taxon>
        <taxon>Fagales</taxon>
        <taxon>Myricaceae</taxon>
        <taxon>Morella</taxon>
    </lineage>
</organism>
<name>A0A6A1VS36_9ROSI</name>
<evidence type="ECO:0000256" key="1">
    <source>
        <dbReference type="SAM" id="MobiDB-lite"/>
    </source>
</evidence>
<proteinExistence type="predicted"/>
<dbReference type="OrthoDB" id="1921870at2759"/>
<gene>
    <name evidence="2" type="ORF">CJ030_MR4G020426</name>
</gene>
<sequence>MKRGREFPSLTSGQLHGSLTLLTGSPILSLSPCTPSLRPNASMSQAMSASKHKRGRTRGVSFEKGLGFRKLSMHIAKGECGEMSFTVATLSTKIGMLDHFNIDYTRQEDVRMVVETMMMARRTHRNWMHVYFKKFQSKDVALLKPHPDNMEEQW</sequence>
<comment type="caution">
    <text evidence="2">The sequence shown here is derived from an EMBL/GenBank/DDBJ whole genome shotgun (WGS) entry which is preliminary data.</text>
</comment>
<evidence type="ECO:0000313" key="2">
    <source>
        <dbReference type="EMBL" id="KAB1215744.1"/>
    </source>
</evidence>
<keyword evidence="3" id="KW-1185">Reference proteome</keyword>
<reference evidence="2 3" key="1">
    <citation type="journal article" date="2019" name="Plant Biotechnol. J.">
        <title>The red bayberry genome and genetic basis of sex determination.</title>
        <authorList>
            <person name="Jia H.M."/>
            <person name="Jia H.J."/>
            <person name="Cai Q.L."/>
            <person name="Wang Y."/>
            <person name="Zhao H.B."/>
            <person name="Yang W.F."/>
            <person name="Wang G.Y."/>
            <person name="Li Y.H."/>
            <person name="Zhan D.L."/>
            <person name="Shen Y.T."/>
            <person name="Niu Q.F."/>
            <person name="Chang L."/>
            <person name="Qiu J."/>
            <person name="Zhao L."/>
            <person name="Xie H.B."/>
            <person name="Fu W.Y."/>
            <person name="Jin J."/>
            <person name="Li X.W."/>
            <person name="Jiao Y."/>
            <person name="Zhou C.C."/>
            <person name="Tu T."/>
            <person name="Chai C.Y."/>
            <person name="Gao J.L."/>
            <person name="Fan L.J."/>
            <person name="van de Weg E."/>
            <person name="Wang J.Y."/>
            <person name="Gao Z.S."/>
        </authorList>
    </citation>
    <scope>NUCLEOTIDE SEQUENCE [LARGE SCALE GENOMIC DNA]</scope>
    <source>
        <tissue evidence="2">Leaves</tissue>
    </source>
</reference>
<feature type="compositionally biased region" description="Polar residues" evidence="1">
    <location>
        <begin position="39"/>
        <end position="48"/>
    </location>
</feature>
<feature type="region of interest" description="Disordered" evidence="1">
    <location>
        <begin position="39"/>
        <end position="58"/>
    </location>
</feature>